<dbReference type="EMBL" id="DAAEQL010000013">
    <property type="protein sequence ID" value="HAA8491757.1"/>
    <property type="molecule type" value="Genomic_DNA"/>
</dbReference>
<dbReference type="Proteomes" id="UP000840567">
    <property type="component" value="Unassembled WGS sequence"/>
</dbReference>
<protein>
    <recommendedName>
        <fullName evidence="2">CAAX prenyl protease 2/Lysostaphin resistance protein A-like domain-containing protein</fullName>
    </recommendedName>
</protein>
<evidence type="ECO:0000313" key="4">
    <source>
        <dbReference type="EMBL" id="HAA8491757.1"/>
    </source>
</evidence>
<organism evidence="3">
    <name type="scientific">Listeria monocytogenes</name>
    <dbReference type="NCBI Taxonomy" id="1639"/>
    <lineage>
        <taxon>Bacteria</taxon>
        <taxon>Bacillati</taxon>
        <taxon>Bacillota</taxon>
        <taxon>Bacilli</taxon>
        <taxon>Bacillales</taxon>
        <taxon>Listeriaceae</taxon>
        <taxon>Listeria</taxon>
    </lineage>
</organism>
<dbReference type="RefSeq" id="WP_061691493.1">
    <property type="nucleotide sequence ID" value="NZ_CP168882.1"/>
</dbReference>
<name>A0A7U7P3I7_LISMN</name>
<evidence type="ECO:0000313" key="3">
    <source>
        <dbReference type="EMBL" id="HAA8054531.1"/>
    </source>
</evidence>
<feature type="transmembrane region" description="Helical" evidence="1">
    <location>
        <begin position="92"/>
        <end position="111"/>
    </location>
</feature>
<evidence type="ECO:0000313" key="5">
    <source>
        <dbReference type="Proteomes" id="UP000840567"/>
    </source>
</evidence>
<reference evidence="3" key="2">
    <citation type="submission" date="2019-10" db="EMBL/GenBank/DDBJ databases">
        <authorList>
            <consortium name="NCBI Pathogen Detection Project"/>
        </authorList>
    </citation>
    <scope>NUCLEOTIDE SEQUENCE</scope>
    <source>
        <strain evidence="3">09CEB371LM</strain>
        <strain evidence="4">Sam_F526FDD3-C0F7-43DB-B204-E231FEF9C926</strain>
    </source>
</reference>
<feature type="transmembrane region" description="Helical" evidence="1">
    <location>
        <begin position="12"/>
        <end position="32"/>
    </location>
</feature>
<gene>
    <name evidence="3" type="ORF">GHH22_15455</name>
    <name evidence="4" type="ORF">GHO09_14770</name>
</gene>
<comment type="caution">
    <text evidence="3">The sequence shown here is derived from an EMBL/GenBank/DDBJ whole genome shotgun (WGS) entry which is preliminary data.</text>
</comment>
<dbReference type="InterPro" id="IPR003675">
    <property type="entry name" value="Rce1/LyrA-like_dom"/>
</dbReference>
<feature type="transmembrane region" description="Helical" evidence="1">
    <location>
        <begin position="52"/>
        <end position="71"/>
    </location>
</feature>
<dbReference type="GO" id="GO:0080120">
    <property type="term" value="P:CAAX-box protein maturation"/>
    <property type="evidence" value="ECO:0007669"/>
    <property type="project" value="UniProtKB-ARBA"/>
</dbReference>
<dbReference type="AlphaFoldDB" id="A0A7U7P3I7"/>
<keyword evidence="1" id="KW-0812">Transmembrane</keyword>
<accession>A0A7U7P3I7</accession>
<sequence length="155" mass="18203">MTTLKRFNFVQTIALGFVLQLTIQIIFITVMVNLNITNSNNEFLLEKLTSNWLAYGTLIVLISPVVEEYINRYILFLLPLKILRKSIPYFQRNWGVFFIAMISSLIFAVFHGEQFLWPYLAMGLIYCWVSYQSNFWGSILLHISNNLLFFVLNMI</sequence>
<proteinExistence type="predicted"/>
<reference evidence="3 5" key="1">
    <citation type="journal article" date="2018" name="Genome Biol.">
        <title>SKESA: strategic k-mer extension for scrupulous assemblies.</title>
        <authorList>
            <person name="Souvorov A."/>
            <person name="Agarwala R."/>
            <person name="Lipman D.J."/>
        </authorList>
    </citation>
    <scope>NUCLEOTIDE SEQUENCE [LARGE SCALE GENOMIC DNA]</scope>
    <source>
        <strain evidence="3">09CEB371LM</strain>
        <strain evidence="4">Sam_F526FDD3-C0F7-43DB-B204-E231FEF9C926</strain>
    </source>
</reference>
<keyword evidence="1" id="KW-0472">Membrane</keyword>
<dbReference type="Pfam" id="PF02517">
    <property type="entry name" value="Rce1-like"/>
    <property type="match status" value="1"/>
</dbReference>
<dbReference type="EMBL" id="DAAEEB010000016">
    <property type="protein sequence ID" value="HAA8054531.1"/>
    <property type="molecule type" value="Genomic_DNA"/>
</dbReference>
<evidence type="ECO:0000256" key="1">
    <source>
        <dbReference type="SAM" id="Phobius"/>
    </source>
</evidence>
<dbReference type="Proteomes" id="UP000840039">
    <property type="component" value="Unassembled WGS sequence"/>
</dbReference>
<evidence type="ECO:0000259" key="2">
    <source>
        <dbReference type="Pfam" id="PF02517"/>
    </source>
</evidence>
<keyword evidence="1" id="KW-1133">Transmembrane helix</keyword>
<dbReference type="GO" id="GO:0004175">
    <property type="term" value="F:endopeptidase activity"/>
    <property type="evidence" value="ECO:0007669"/>
    <property type="project" value="UniProtKB-ARBA"/>
</dbReference>
<feature type="domain" description="CAAX prenyl protease 2/Lysostaphin resistance protein A-like" evidence="2">
    <location>
        <begin position="51"/>
        <end position="148"/>
    </location>
</feature>
<feature type="transmembrane region" description="Helical" evidence="1">
    <location>
        <begin position="131"/>
        <end position="152"/>
    </location>
</feature>